<sequence length="313" mass="35386">MKKAEYLTPVVTIFDRVGNIDQRGNEMVYDFLIKGGVDGIVVMGSTGEFFAMSMEQKKRLIDIAVPYIKGRVKCMIGTGCMSVRDTVELSNYACDAGADAVMIVCPFYFPLSDEDIEAYYDTILPQIRGNVFIYNYPGATGDDVTPEITLRLLHKHKNLVGYKDTIELFSHTRKLIEVTKEEYPDFIIYSGYDENLVHIMLSGGNGCIGGLSNFAPKLCSEWCRAINEKNWEYMFDCQEKINGLMYIYSSKTPFPQIAKKALNLQGVPVSEYCMHFSQRPPTVKKLQAFIDGIDLENLMKKNTKAQPAKKETK</sequence>
<dbReference type="Gene3D" id="3.20.20.70">
    <property type="entry name" value="Aldolase class I"/>
    <property type="match status" value="1"/>
</dbReference>
<proteinExistence type="inferred from homology"/>
<dbReference type="CDD" id="cd00408">
    <property type="entry name" value="DHDPS-like"/>
    <property type="match status" value="1"/>
</dbReference>
<comment type="similarity">
    <text evidence="3">Belongs to the DapA family.</text>
</comment>
<keyword evidence="5" id="KW-1185">Reference proteome</keyword>
<dbReference type="Proteomes" id="UP000606870">
    <property type="component" value="Unassembled WGS sequence"/>
</dbReference>
<protein>
    <submittedName>
        <fullName evidence="4">Dihydrodipicolinate synthase family protein</fullName>
    </submittedName>
</protein>
<accession>A0ABR6VL30</accession>
<evidence type="ECO:0000313" key="4">
    <source>
        <dbReference type="EMBL" id="MBC3537896.1"/>
    </source>
</evidence>
<evidence type="ECO:0000313" key="5">
    <source>
        <dbReference type="Proteomes" id="UP000606870"/>
    </source>
</evidence>
<dbReference type="InterPro" id="IPR002220">
    <property type="entry name" value="DapA-like"/>
</dbReference>
<dbReference type="SUPFAM" id="SSF51569">
    <property type="entry name" value="Aldolase"/>
    <property type="match status" value="1"/>
</dbReference>
<dbReference type="PANTHER" id="PTHR42849">
    <property type="entry name" value="N-ACETYLNEURAMINATE LYASE"/>
    <property type="match status" value="1"/>
</dbReference>
<keyword evidence="2" id="KW-0704">Schiff base</keyword>
<dbReference type="PIRSF" id="PIRSF001365">
    <property type="entry name" value="DHDPS"/>
    <property type="match status" value="1"/>
</dbReference>
<name>A0ABR6VL30_9FIRM</name>
<evidence type="ECO:0000256" key="1">
    <source>
        <dbReference type="ARBA" id="ARBA00023239"/>
    </source>
</evidence>
<dbReference type="PRINTS" id="PR00146">
    <property type="entry name" value="DHPICSNTHASE"/>
</dbReference>
<evidence type="ECO:0000256" key="2">
    <source>
        <dbReference type="ARBA" id="ARBA00023270"/>
    </source>
</evidence>
<dbReference type="InterPro" id="IPR013785">
    <property type="entry name" value="Aldolase_TIM"/>
</dbReference>
<comment type="caution">
    <text evidence="4">The sequence shown here is derived from an EMBL/GenBank/DDBJ whole genome shotgun (WGS) entry which is preliminary data.</text>
</comment>
<dbReference type="EMBL" id="JACOGK010000048">
    <property type="protein sequence ID" value="MBC3537896.1"/>
    <property type="molecule type" value="Genomic_DNA"/>
</dbReference>
<dbReference type="PROSITE" id="PS00665">
    <property type="entry name" value="DHDPS_1"/>
    <property type="match status" value="1"/>
</dbReference>
<dbReference type="PANTHER" id="PTHR42849:SF1">
    <property type="entry name" value="N-ACETYLNEURAMINATE LYASE"/>
    <property type="match status" value="1"/>
</dbReference>
<dbReference type="InterPro" id="IPR020624">
    <property type="entry name" value="Schiff_base-form_aldolases_CS"/>
</dbReference>
<keyword evidence="1 3" id="KW-0456">Lyase</keyword>
<evidence type="ECO:0000256" key="3">
    <source>
        <dbReference type="PIRNR" id="PIRNR001365"/>
    </source>
</evidence>
<gene>
    <name evidence="4" type="ORF">H8J70_11660</name>
</gene>
<organism evidence="4 5">
    <name type="scientific">Megasphaera hominis</name>
    <dbReference type="NCBI Taxonomy" id="159836"/>
    <lineage>
        <taxon>Bacteria</taxon>
        <taxon>Bacillati</taxon>
        <taxon>Bacillota</taxon>
        <taxon>Negativicutes</taxon>
        <taxon>Veillonellales</taxon>
        <taxon>Veillonellaceae</taxon>
        <taxon>Megasphaera</taxon>
    </lineage>
</organism>
<dbReference type="RefSeq" id="WP_186504464.1">
    <property type="nucleotide sequence ID" value="NZ_JACOGK010000048.1"/>
</dbReference>
<dbReference type="Pfam" id="PF00701">
    <property type="entry name" value="DHDPS"/>
    <property type="match status" value="1"/>
</dbReference>
<reference evidence="4 5" key="1">
    <citation type="submission" date="2020-08" db="EMBL/GenBank/DDBJ databases">
        <authorList>
            <person name="Liu C."/>
            <person name="Sun Q."/>
        </authorList>
    </citation>
    <scope>NUCLEOTIDE SEQUENCE [LARGE SCALE GENOMIC DNA]</scope>
    <source>
        <strain evidence="4 5">NSJ-59</strain>
    </source>
</reference>
<dbReference type="SMART" id="SM01130">
    <property type="entry name" value="DHDPS"/>
    <property type="match status" value="1"/>
</dbReference>